<sequence>MAFGALKRLAGGRIPAGAGQWDLQITFNFRLILPSLKQSQLKSNLHIEFHVYLERSIGLLAVVIGNCIGAERYCSLAGECRWAQIGGVLVLLVEGAQRCRSEKLVLVVSPRLYLVVVDADVAVRVPDGEVDGEVEGECGIASGGRGEVELGERCVGGVEFDDVGTDDEPEDEDDESDGDEDGDDDLDDAGYGAAGAVTKAVQAAVARTASAGGDCPVAEWADMGCRRWWDWCAAVGPGHVRLVFSGH</sequence>
<proteinExistence type="predicted"/>
<feature type="region of interest" description="Disordered" evidence="1">
    <location>
        <begin position="158"/>
        <end position="191"/>
    </location>
</feature>
<dbReference type="Proteomes" id="UP001279734">
    <property type="component" value="Unassembled WGS sequence"/>
</dbReference>
<evidence type="ECO:0000256" key="1">
    <source>
        <dbReference type="SAM" id="MobiDB-lite"/>
    </source>
</evidence>
<reference evidence="2" key="1">
    <citation type="submission" date="2023-05" db="EMBL/GenBank/DDBJ databases">
        <title>Nepenthes gracilis genome sequencing.</title>
        <authorList>
            <person name="Fukushima K."/>
        </authorList>
    </citation>
    <scope>NUCLEOTIDE SEQUENCE</scope>
    <source>
        <strain evidence="2">SING2019-196</strain>
    </source>
</reference>
<evidence type="ECO:0000313" key="2">
    <source>
        <dbReference type="EMBL" id="GMH23150.1"/>
    </source>
</evidence>
<comment type="caution">
    <text evidence="2">The sequence shown here is derived from an EMBL/GenBank/DDBJ whole genome shotgun (WGS) entry which is preliminary data.</text>
</comment>
<evidence type="ECO:0000313" key="3">
    <source>
        <dbReference type="Proteomes" id="UP001279734"/>
    </source>
</evidence>
<gene>
    <name evidence="2" type="ORF">Nepgr_024993</name>
</gene>
<keyword evidence="3" id="KW-1185">Reference proteome</keyword>
<dbReference type="EMBL" id="BSYO01000025">
    <property type="protein sequence ID" value="GMH23150.1"/>
    <property type="molecule type" value="Genomic_DNA"/>
</dbReference>
<dbReference type="AlphaFoldDB" id="A0AAD3T491"/>
<accession>A0AAD3T491</accession>
<organism evidence="2 3">
    <name type="scientific">Nepenthes gracilis</name>
    <name type="common">Slender pitcher plant</name>
    <dbReference type="NCBI Taxonomy" id="150966"/>
    <lineage>
        <taxon>Eukaryota</taxon>
        <taxon>Viridiplantae</taxon>
        <taxon>Streptophyta</taxon>
        <taxon>Embryophyta</taxon>
        <taxon>Tracheophyta</taxon>
        <taxon>Spermatophyta</taxon>
        <taxon>Magnoliopsida</taxon>
        <taxon>eudicotyledons</taxon>
        <taxon>Gunneridae</taxon>
        <taxon>Pentapetalae</taxon>
        <taxon>Caryophyllales</taxon>
        <taxon>Nepenthaceae</taxon>
        <taxon>Nepenthes</taxon>
    </lineage>
</organism>
<feature type="compositionally biased region" description="Acidic residues" evidence="1">
    <location>
        <begin position="159"/>
        <end position="188"/>
    </location>
</feature>
<name>A0AAD3T491_NEPGR</name>
<protein>
    <submittedName>
        <fullName evidence="2">Uncharacterized protein</fullName>
    </submittedName>
</protein>